<keyword evidence="2" id="KW-1185">Reference proteome</keyword>
<dbReference type="HOGENOM" id="CLU_2578342_0_0_1"/>
<name>U5FFW7_POPTR</name>
<dbReference type="EMBL" id="CM009307">
    <property type="protein sequence ID" value="PNS93042.1"/>
    <property type="molecule type" value="Genomic_DNA"/>
</dbReference>
<evidence type="ECO:0000313" key="2">
    <source>
        <dbReference type="Proteomes" id="UP000006729"/>
    </source>
</evidence>
<dbReference type="InParanoid" id="U5FFW7"/>
<accession>U5FFW7</accession>
<dbReference type="Proteomes" id="UP000006729">
    <property type="component" value="Chromosome 18"/>
</dbReference>
<organism evidence="1 2">
    <name type="scientific">Populus trichocarpa</name>
    <name type="common">Western balsam poplar</name>
    <name type="synonym">Populus balsamifera subsp. trichocarpa</name>
    <dbReference type="NCBI Taxonomy" id="3694"/>
    <lineage>
        <taxon>Eukaryota</taxon>
        <taxon>Viridiplantae</taxon>
        <taxon>Streptophyta</taxon>
        <taxon>Embryophyta</taxon>
        <taxon>Tracheophyta</taxon>
        <taxon>Spermatophyta</taxon>
        <taxon>Magnoliopsida</taxon>
        <taxon>eudicotyledons</taxon>
        <taxon>Gunneridae</taxon>
        <taxon>Pentapetalae</taxon>
        <taxon>rosids</taxon>
        <taxon>fabids</taxon>
        <taxon>Malpighiales</taxon>
        <taxon>Salicaceae</taxon>
        <taxon>Saliceae</taxon>
        <taxon>Populus</taxon>
    </lineage>
</organism>
<reference evidence="1 2" key="1">
    <citation type="journal article" date="2006" name="Science">
        <title>The genome of black cottonwood, Populus trichocarpa (Torr. &amp; Gray).</title>
        <authorList>
            <person name="Tuskan G.A."/>
            <person name="Difazio S."/>
            <person name="Jansson S."/>
            <person name="Bohlmann J."/>
            <person name="Grigoriev I."/>
            <person name="Hellsten U."/>
            <person name="Putnam N."/>
            <person name="Ralph S."/>
            <person name="Rombauts S."/>
            <person name="Salamov A."/>
            <person name="Schein J."/>
            <person name="Sterck L."/>
            <person name="Aerts A."/>
            <person name="Bhalerao R.R."/>
            <person name="Bhalerao R.P."/>
            <person name="Blaudez D."/>
            <person name="Boerjan W."/>
            <person name="Brun A."/>
            <person name="Brunner A."/>
            <person name="Busov V."/>
            <person name="Campbell M."/>
            <person name="Carlson J."/>
            <person name="Chalot M."/>
            <person name="Chapman J."/>
            <person name="Chen G.L."/>
            <person name="Cooper D."/>
            <person name="Coutinho P.M."/>
            <person name="Couturier J."/>
            <person name="Covert S."/>
            <person name="Cronk Q."/>
            <person name="Cunningham R."/>
            <person name="Davis J."/>
            <person name="Degroeve S."/>
            <person name="Dejardin A."/>
            <person name="Depamphilis C."/>
            <person name="Detter J."/>
            <person name="Dirks B."/>
            <person name="Dubchak I."/>
            <person name="Duplessis S."/>
            <person name="Ehlting J."/>
            <person name="Ellis B."/>
            <person name="Gendler K."/>
            <person name="Goodstein D."/>
            <person name="Gribskov M."/>
            <person name="Grimwood J."/>
            <person name="Groover A."/>
            <person name="Gunter L."/>
            <person name="Hamberger B."/>
            <person name="Heinze B."/>
            <person name="Helariutta Y."/>
            <person name="Henrissat B."/>
            <person name="Holligan D."/>
            <person name="Holt R."/>
            <person name="Huang W."/>
            <person name="Islam-Faridi N."/>
            <person name="Jones S."/>
            <person name="Jones-Rhoades M."/>
            <person name="Jorgensen R."/>
            <person name="Joshi C."/>
            <person name="Kangasjarvi J."/>
            <person name="Karlsson J."/>
            <person name="Kelleher C."/>
            <person name="Kirkpatrick R."/>
            <person name="Kirst M."/>
            <person name="Kohler A."/>
            <person name="Kalluri U."/>
            <person name="Larimer F."/>
            <person name="Leebens-Mack J."/>
            <person name="Leple J.C."/>
            <person name="Locascio P."/>
            <person name="Lou Y."/>
            <person name="Lucas S."/>
            <person name="Martin F."/>
            <person name="Montanini B."/>
            <person name="Napoli C."/>
            <person name="Nelson D.R."/>
            <person name="Nelson C."/>
            <person name="Nieminen K."/>
            <person name="Nilsson O."/>
            <person name="Pereda V."/>
            <person name="Peter G."/>
            <person name="Philippe R."/>
            <person name="Pilate G."/>
            <person name="Poliakov A."/>
            <person name="Razumovskaya J."/>
            <person name="Richardson P."/>
            <person name="Rinaldi C."/>
            <person name="Ritland K."/>
            <person name="Rouze P."/>
            <person name="Ryaboy D."/>
            <person name="Schmutz J."/>
            <person name="Schrader J."/>
            <person name="Segerman B."/>
            <person name="Shin H."/>
            <person name="Siddiqui A."/>
            <person name="Sterky F."/>
            <person name="Terry A."/>
            <person name="Tsai C.J."/>
            <person name="Uberbacher E."/>
            <person name="Unneberg P."/>
            <person name="Vahala J."/>
            <person name="Wall K."/>
            <person name="Wessler S."/>
            <person name="Yang G."/>
            <person name="Yin T."/>
            <person name="Douglas C."/>
            <person name="Marra M."/>
            <person name="Sandberg G."/>
            <person name="Van de Peer Y."/>
            <person name="Rokhsar D."/>
        </authorList>
    </citation>
    <scope>NUCLEOTIDE SEQUENCE [LARGE SCALE GENOMIC DNA]</scope>
    <source>
        <strain evidence="2">cv. Nisqually</strain>
    </source>
</reference>
<dbReference type="AlphaFoldDB" id="U5FFW7"/>
<proteinExistence type="predicted"/>
<gene>
    <name evidence="1" type="ORF">POPTR_018G067400</name>
</gene>
<sequence>MCLHVIEIHRCRELLKSISKIELMSVNPEANIQQRLFNIMRKGERGFIRIKLNMQQAENYCCQIQIISKSMPFPIDVEQLP</sequence>
<evidence type="ECO:0000313" key="1">
    <source>
        <dbReference type="EMBL" id="PNS93042.1"/>
    </source>
</evidence>
<protein>
    <submittedName>
        <fullName evidence="1">Uncharacterized protein</fullName>
    </submittedName>
</protein>